<dbReference type="EMBL" id="KX284728">
    <property type="protein sequence ID" value="ASK39665.1"/>
    <property type="molecule type" value="Genomic_DNA"/>
</dbReference>
<organism evidence="7">
    <name type="scientific">Rhodochaete parvula</name>
    <dbReference type="NCBI Taxonomy" id="110510"/>
    <lineage>
        <taxon>Eukaryota</taxon>
        <taxon>Rhodophyta</taxon>
        <taxon>Compsopogonophyceae</taxon>
        <taxon>Rhodochaetales</taxon>
        <taxon>Rhodochaetaceae</taxon>
        <taxon>Rhodochaete</taxon>
    </lineage>
</organism>
<dbReference type="GO" id="GO:0043190">
    <property type="term" value="C:ATP-binding cassette (ABC) transporter complex"/>
    <property type="evidence" value="ECO:0007669"/>
    <property type="project" value="InterPro"/>
</dbReference>
<keyword evidence="2 5" id="KW-0812">Transmembrane</keyword>
<feature type="transmembrane region" description="Helical" evidence="5">
    <location>
        <begin position="267"/>
        <end position="287"/>
    </location>
</feature>
<gene>
    <name evidence="7" type="primary">ycf38</name>
    <name evidence="8" type="ORF">Rhodc_127</name>
</gene>
<evidence type="ECO:0000313" key="7">
    <source>
        <dbReference type="EMBL" id="ARO91253.1"/>
    </source>
</evidence>
<feature type="domain" description="ABC transmembrane type-2" evidence="6">
    <location>
        <begin position="47"/>
        <end position="289"/>
    </location>
</feature>
<name>A0A1X9PWE2_9RHOD</name>
<comment type="subcellular location">
    <subcellularLocation>
        <location evidence="1">Membrane</location>
        <topology evidence="1">Multi-pass membrane protein</topology>
    </subcellularLocation>
</comment>
<dbReference type="InterPro" id="IPR047817">
    <property type="entry name" value="ABC2_TM_bact-type"/>
</dbReference>
<feature type="transmembrane region" description="Helical" evidence="5">
    <location>
        <begin position="126"/>
        <end position="151"/>
    </location>
</feature>
<keyword evidence="3 5" id="KW-1133">Transmembrane helix</keyword>
<dbReference type="InterPro" id="IPR013525">
    <property type="entry name" value="ABC2_TM"/>
</dbReference>
<keyword evidence="4 5" id="KW-0472">Membrane</keyword>
<reference evidence="7" key="2">
    <citation type="submission" date="2017-03" db="EMBL/GenBank/DDBJ databases">
        <title>The new red algal subphylum Proteorhodophytina comprises the largest and most divergent plastid genomes known.</title>
        <authorList>
            <person name="Munoz-Gomez S.A."/>
            <person name="Mejia-Franco F.G."/>
            <person name="Durnin K."/>
            <person name="Morgan C."/>
            <person name="Grisdale C.J."/>
            <person name="Archibald J.M."/>
            <person name="Slamovits C.H."/>
        </authorList>
    </citation>
    <scope>NUCLEOTIDE SEQUENCE</scope>
    <source>
        <strain evidence="7">UTEX LB2715</strain>
    </source>
</reference>
<accession>A0A1X9PWE2</accession>
<evidence type="ECO:0000256" key="4">
    <source>
        <dbReference type="ARBA" id="ARBA00023136"/>
    </source>
</evidence>
<feature type="transmembrane region" description="Helical" evidence="5">
    <location>
        <begin position="163"/>
        <end position="189"/>
    </location>
</feature>
<evidence type="ECO:0000256" key="3">
    <source>
        <dbReference type="ARBA" id="ARBA00022989"/>
    </source>
</evidence>
<feature type="transmembrane region" description="Helical" evidence="5">
    <location>
        <begin position="46"/>
        <end position="67"/>
    </location>
</feature>
<protein>
    <submittedName>
        <fullName evidence="7">ABC transporter</fullName>
    </submittedName>
    <submittedName>
        <fullName evidence="8">ABC-2 type transporter</fullName>
    </submittedName>
</protein>
<dbReference type="GO" id="GO:0140359">
    <property type="term" value="F:ABC-type transporter activity"/>
    <property type="evidence" value="ECO:0007669"/>
    <property type="project" value="InterPro"/>
</dbReference>
<sequence>MAFLYKNDNVLCPDLDYYFNVFTVFQFIQEIQALLKRFFIQSSRRLSFLLSGIIQPLLWLVLFGALFQKFSISTYFNTIYYIDFLSSGIIVFTAFTSALNAGLPIMFDREFGFFNRLLVAPMTSRFSIIVSSSLYIVCTTIVQISIMLCFISFKGSFFLNIKILPVFFIILIMLIVSITIFSTIMSFVLPGHIELLALILIINLPILFSSTALAPLEFMPKWLQIISSLNPLTYSIEAIRYIFLSSNYLFYIPIVQTAFGYLSLFQVLGYFLLLNILSILTANIFFYKKLE</sequence>
<evidence type="ECO:0000256" key="2">
    <source>
        <dbReference type="ARBA" id="ARBA00022692"/>
    </source>
</evidence>
<evidence type="ECO:0000256" key="1">
    <source>
        <dbReference type="ARBA" id="ARBA00004141"/>
    </source>
</evidence>
<evidence type="ECO:0000256" key="5">
    <source>
        <dbReference type="SAM" id="Phobius"/>
    </source>
</evidence>
<dbReference type="InterPro" id="IPR000412">
    <property type="entry name" value="ABC_2_transport"/>
</dbReference>
<dbReference type="PIRSF" id="PIRSF006648">
    <property type="entry name" value="DrrB"/>
    <property type="match status" value="1"/>
</dbReference>
<evidence type="ECO:0000259" key="6">
    <source>
        <dbReference type="PROSITE" id="PS51012"/>
    </source>
</evidence>
<dbReference type="InterPro" id="IPR051328">
    <property type="entry name" value="T7SS_ABC-Transporter"/>
</dbReference>
<feature type="transmembrane region" description="Helical" evidence="5">
    <location>
        <begin position="195"/>
        <end position="218"/>
    </location>
</feature>
<reference evidence="8" key="1">
    <citation type="journal article" date="2016" name="BMC Biol.">
        <title>Parallel evolution of highly conserved plastid genome architecture in red seaweeds and seed plants.</title>
        <authorList>
            <person name="Lee J."/>
            <person name="Cho C.H."/>
            <person name="Park S.I."/>
            <person name="Choi J.W."/>
            <person name="Song H.S."/>
            <person name="West J.A."/>
            <person name="Bhattacharya D."/>
            <person name="Yoon H.S."/>
        </authorList>
    </citation>
    <scope>NUCLEOTIDE SEQUENCE</scope>
</reference>
<dbReference type="PANTHER" id="PTHR43077">
    <property type="entry name" value="TRANSPORT PERMEASE YVFS-RELATED"/>
    <property type="match status" value="1"/>
</dbReference>
<keyword evidence="7" id="KW-0934">Plastid</keyword>
<dbReference type="PROSITE" id="PS51012">
    <property type="entry name" value="ABC_TM2"/>
    <property type="match status" value="1"/>
</dbReference>
<keyword evidence="7" id="KW-0150">Chloroplast</keyword>
<feature type="transmembrane region" description="Helical" evidence="5">
    <location>
        <begin position="79"/>
        <end position="106"/>
    </location>
</feature>
<evidence type="ECO:0000313" key="8">
    <source>
        <dbReference type="EMBL" id="ASK39665.1"/>
    </source>
</evidence>
<proteinExistence type="predicted"/>
<dbReference type="AlphaFoldDB" id="A0A1X9PWE2"/>
<reference evidence="8" key="3">
    <citation type="submission" date="2017-07" db="EMBL/GenBank/DDBJ databases">
        <authorList>
            <person name="Sun Z.S."/>
            <person name="Albrecht U."/>
            <person name="Echele G."/>
            <person name="Lee C.C."/>
        </authorList>
    </citation>
    <scope>NUCLEOTIDE SEQUENCE</scope>
</reference>
<dbReference type="Pfam" id="PF01061">
    <property type="entry name" value="ABC2_membrane"/>
    <property type="match status" value="1"/>
</dbReference>
<dbReference type="EMBL" id="KY709212">
    <property type="protein sequence ID" value="ARO91253.1"/>
    <property type="molecule type" value="Genomic_DNA"/>
</dbReference>
<geneLocation type="plastid" evidence="7"/>
<dbReference type="PANTHER" id="PTHR43077:SF10">
    <property type="entry name" value="TRANSPORT PERMEASE PROTEIN"/>
    <property type="match status" value="1"/>
</dbReference>